<accession>F4FZ69</accession>
<keyword evidence="2" id="KW-1185">Reference proteome</keyword>
<gene>
    <name evidence="1" type="ordered locus">Mcup_0270</name>
</gene>
<dbReference type="RefSeq" id="WP_013736876.1">
    <property type="nucleotide sequence ID" value="NC_015435.1"/>
</dbReference>
<evidence type="ECO:0000313" key="2">
    <source>
        <dbReference type="Proteomes" id="UP000007812"/>
    </source>
</evidence>
<dbReference type="GeneID" id="10492464"/>
<protein>
    <submittedName>
        <fullName evidence="1">Uncharacterized protein</fullName>
    </submittedName>
</protein>
<organism evidence="1 2">
    <name type="scientific">Metallosphaera cuprina (strain Ar-4)</name>
    <dbReference type="NCBI Taxonomy" id="1006006"/>
    <lineage>
        <taxon>Archaea</taxon>
        <taxon>Thermoproteota</taxon>
        <taxon>Thermoprotei</taxon>
        <taxon>Sulfolobales</taxon>
        <taxon>Sulfolobaceae</taxon>
        <taxon>Metallosphaera</taxon>
    </lineage>
</organism>
<dbReference type="AlphaFoldDB" id="F4FZ69"/>
<sequence>MFKVIFRVTTEVRNTAGLREIKRAGFIPFMAKREGEEEVYEALYKSNDLEELREAITEAAYFLNKVNRKGGNNFATIYKVNDNYVGKGLGGLLGASLGLKLGGIPGLFIGAIGGLLLGEILDVELNETFVGVYSWPISIEQ</sequence>
<dbReference type="Proteomes" id="UP000007812">
    <property type="component" value="Chromosome"/>
</dbReference>
<evidence type="ECO:0000313" key="1">
    <source>
        <dbReference type="EMBL" id="AEB94378.1"/>
    </source>
</evidence>
<reference evidence="1 2" key="1">
    <citation type="journal article" date="2011" name="J. Bacteriol.">
        <title>Complete genome sequence of Metallosphaera cuprina, a metal sulfide-oxidizing archaeon from a hot spring.</title>
        <authorList>
            <person name="Liu L.J."/>
            <person name="You X.Y."/>
            <person name="Zheng H."/>
            <person name="Wang S."/>
            <person name="Jiang C.Y."/>
            <person name="Liu S.J."/>
        </authorList>
    </citation>
    <scope>NUCLEOTIDE SEQUENCE [LARGE SCALE GENOMIC DNA]</scope>
    <source>
        <strain evidence="1 2">Ar-4</strain>
    </source>
</reference>
<dbReference type="PATRIC" id="fig|1006006.8.peg.271"/>
<dbReference type="OrthoDB" id="43309at2157"/>
<dbReference type="eggNOG" id="arCOG05894">
    <property type="taxonomic scope" value="Archaea"/>
</dbReference>
<dbReference type="KEGG" id="mcn:Mcup_0270"/>
<name>F4FZ69_METCR</name>
<proteinExistence type="predicted"/>
<dbReference type="STRING" id="1006006.Mcup_0270"/>
<dbReference type="EMBL" id="CP002656">
    <property type="protein sequence ID" value="AEB94378.1"/>
    <property type="molecule type" value="Genomic_DNA"/>
</dbReference>
<dbReference type="HOGENOM" id="CLU_1840449_0_0_2"/>